<dbReference type="SMART" id="SM00919">
    <property type="entry name" value="Malic_M"/>
    <property type="match status" value="1"/>
</dbReference>
<evidence type="ECO:0000259" key="9">
    <source>
        <dbReference type="SMART" id="SM01274"/>
    </source>
</evidence>
<name>A0ABS6V3J1_9SPHN</name>
<reference evidence="10 11" key="1">
    <citation type="submission" date="2021-07" db="EMBL/GenBank/DDBJ databases">
        <title>The draft genome sequence of Sphingomicrobium sp. B8.</title>
        <authorList>
            <person name="Mu L."/>
        </authorList>
    </citation>
    <scope>NUCLEOTIDE SEQUENCE [LARGE SCALE GENOMIC DNA]</scope>
    <source>
        <strain evidence="10 11">B8</strain>
    </source>
</reference>
<evidence type="ECO:0000256" key="5">
    <source>
        <dbReference type="ARBA" id="ARBA00022723"/>
    </source>
</evidence>
<dbReference type="PIRSF" id="PIRSF036684">
    <property type="entry name" value="ME_PTA"/>
    <property type="match status" value="1"/>
</dbReference>
<dbReference type="PANTHER" id="PTHR43237">
    <property type="entry name" value="NADP-DEPENDENT MALIC ENZYME"/>
    <property type="match status" value="1"/>
</dbReference>
<dbReference type="Proteomes" id="UP000698028">
    <property type="component" value="Unassembled WGS sequence"/>
</dbReference>
<dbReference type="InterPro" id="IPR012301">
    <property type="entry name" value="Malic_N_dom"/>
</dbReference>
<evidence type="ECO:0000313" key="11">
    <source>
        <dbReference type="Proteomes" id="UP000698028"/>
    </source>
</evidence>
<protein>
    <submittedName>
        <fullName evidence="10">NADP-dependent malic enzyme</fullName>
    </submittedName>
</protein>
<evidence type="ECO:0000313" key="10">
    <source>
        <dbReference type="EMBL" id="MBW0144118.1"/>
    </source>
</evidence>
<dbReference type="Pfam" id="PF01515">
    <property type="entry name" value="PTA_PTB"/>
    <property type="match status" value="1"/>
</dbReference>
<keyword evidence="5" id="KW-0479">Metal-binding</keyword>
<keyword evidence="7" id="KW-0511">Multifunctional enzyme</keyword>
<evidence type="ECO:0000256" key="1">
    <source>
        <dbReference type="ARBA" id="ARBA00001936"/>
    </source>
</evidence>
<organism evidence="10 11">
    <name type="scientific">Sphingomicrobium clamense</name>
    <dbReference type="NCBI Taxonomy" id="2851013"/>
    <lineage>
        <taxon>Bacteria</taxon>
        <taxon>Pseudomonadati</taxon>
        <taxon>Pseudomonadota</taxon>
        <taxon>Alphaproteobacteria</taxon>
        <taxon>Sphingomonadales</taxon>
        <taxon>Sphingomonadaceae</taxon>
        <taxon>Sphingomicrobium</taxon>
    </lineage>
</organism>
<dbReference type="EMBL" id="JAHVAH010000001">
    <property type="protein sequence ID" value="MBW0144118.1"/>
    <property type="molecule type" value="Genomic_DNA"/>
</dbReference>
<dbReference type="InterPro" id="IPR051674">
    <property type="entry name" value="Malate_Decarboxylase"/>
</dbReference>
<dbReference type="InterPro" id="IPR012188">
    <property type="entry name" value="ME_PTA"/>
</dbReference>
<gene>
    <name evidence="10" type="ORF">KTQ36_02260</name>
</gene>
<comment type="similarity">
    <text evidence="3">In the N-terminal section; belongs to the malic enzymes family.</text>
</comment>
<evidence type="ECO:0000256" key="6">
    <source>
        <dbReference type="ARBA" id="ARBA00023002"/>
    </source>
</evidence>
<dbReference type="Pfam" id="PF03949">
    <property type="entry name" value="Malic_M"/>
    <property type="match status" value="1"/>
</dbReference>
<comment type="similarity">
    <text evidence="4">In the C-terminal section; belongs to the phosphate acetyltransferase and butyryltransferase family.</text>
</comment>
<evidence type="ECO:0000256" key="3">
    <source>
        <dbReference type="ARBA" id="ARBA00007686"/>
    </source>
</evidence>
<dbReference type="CDD" id="cd05311">
    <property type="entry name" value="NAD_bind_2_malic_enz"/>
    <property type="match status" value="1"/>
</dbReference>
<evidence type="ECO:0000256" key="4">
    <source>
        <dbReference type="ARBA" id="ARBA00008756"/>
    </source>
</evidence>
<dbReference type="InterPro" id="IPR002505">
    <property type="entry name" value="PTA_PTB"/>
</dbReference>
<proteinExistence type="inferred from homology"/>
<keyword evidence="6" id="KW-0560">Oxidoreductase</keyword>
<dbReference type="InterPro" id="IPR045213">
    <property type="entry name" value="Malic_NAD-bd_bact_type"/>
</dbReference>
<dbReference type="Pfam" id="PF00390">
    <property type="entry name" value="malic"/>
    <property type="match status" value="1"/>
</dbReference>
<comment type="cofactor">
    <cofactor evidence="1">
        <name>Mn(2+)</name>
        <dbReference type="ChEBI" id="CHEBI:29035"/>
    </cofactor>
</comment>
<dbReference type="InterPro" id="IPR012302">
    <property type="entry name" value="Malic_NAD-bd"/>
</dbReference>
<comment type="caution">
    <text evidence="10">The sequence shown here is derived from an EMBL/GenBank/DDBJ whole genome shotgun (WGS) entry which is preliminary data.</text>
</comment>
<sequence>MSESNVKFSEAEAIDFHARGRPGKIEIIASKPMATQRDLALAYSPGVAVPVKAIAEDPGRAYELTAKGNLVAVISNGTAILGLGNLGALASKPVMEGKSVLFKRFADIDSIDLELDTEDCDKFIDAVALMGPSFGGINLEDIGAPDCFIIEQALKERMNIPVFHDDQHGTAIITAAGLINAAHLTGRKLGEMKVVVNGAGAAAISCSELIKCMGVSPENVTMCDSKGVIHKGRDDLDQWKSAQAIETDDRTLTDALKGADVFLGLSVANVVTGEMVKNMAKQPIIFAMANPDPEISPPEAKKACPDAIIATGRSDYPNQVNNVLGFPFIFRGALDVRATAVNDEMKIAAARALAELAREAVPEEVSAAYGETKSFGPDYIIPAPFDPRLIEVVPAAVAKAAADTGVAQKPIVDMEAYRKQLAGRLNPTASTLSLAYEAAKQNPKRVLFAEGEEDNVLRAAIAFKEGGYGIPVLVGREGTYDKLAALGVENPKDYEVLNSRNSPMVKKAVDFIYEKHQRGGMLRRQVERMVNQDRNYFTAAMLALGEGDAMITGTTRPFSQSLAQVRTVIDDESGAEPFGISVVVGQHKTVMIADTSVTERPTAEQLAAIAVRSAAFARRMGQEPRVAFVSYTTFGNPPGVHIEPLRDAVKLLDRMTTDFEYEGEMGPDVALNHEAQRKYYPFSRLSGPANILIMPGLQSANISSKLMKALGGESVLGPYLLGMSLPVQIAPMTATSSDLVTLAVLAAGGADALRRSPSSAIAMAARDQVG</sequence>
<dbReference type="PANTHER" id="PTHR43237:SF4">
    <property type="entry name" value="NADP-DEPENDENT MALIC ENZYME"/>
    <property type="match status" value="1"/>
</dbReference>
<evidence type="ECO:0000256" key="7">
    <source>
        <dbReference type="ARBA" id="ARBA00023268"/>
    </source>
</evidence>
<feature type="domain" description="Malic enzyme N-terminal" evidence="9">
    <location>
        <begin position="22"/>
        <end position="155"/>
    </location>
</feature>
<dbReference type="InterPro" id="IPR015884">
    <property type="entry name" value="Malic_enzyme_CS"/>
</dbReference>
<keyword evidence="11" id="KW-1185">Reference proteome</keyword>
<dbReference type="RefSeq" id="WP_218632144.1">
    <property type="nucleotide sequence ID" value="NZ_JAHVAH010000001.1"/>
</dbReference>
<feature type="domain" description="Malic enzyme NAD-binding" evidence="8">
    <location>
        <begin position="167"/>
        <end position="402"/>
    </location>
</feature>
<comment type="cofactor">
    <cofactor evidence="2">
        <name>Mg(2+)</name>
        <dbReference type="ChEBI" id="CHEBI:18420"/>
    </cofactor>
</comment>
<evidence type="ECO:0000256" key="2">
    <source>
        <dbReference type="ARBA" id="ARBA00001946"/>
    </source>
</evidence>
<evidence type="ECO:0000259" key="8">
    <source>
        <dbReference type="SMART" id="SM00919"/>
    </source>
</evidence>
<dbReference type="PROSITE" id="PS00331">
    <property type="entry name" value="MALIC_ENZYMES"/>
    <property type="match status" value="1"/>
</dbReference>
<dbReference type="SMART" id="SM01274">
    <property type="entry name" value="malic"/>
    <property type="match status" value="1"/>
</dbReference>
<accession>A0ABS6V3J1</accession>